<dbReference type="Proteomes" id="UP000242188">
    <property type="component" value="Unassembled WGS sequence"/>
</dbReference>
<evidence type="ECO:0000313" key="14">
    <source>
        <dbReference type="Proteomes" id="UP000242188"/>
    </source>
</evidence>
<dbReference type="GO" id="GO:0070979">
    <property type="term" value="P:protein K11-linked ubiquitination"/>
    <property type="evidence" value="ECO:0007669"/>
    <property type="project" value="TreeGrafter"/>
</dbReference>
<evidence type="ECO:0000313" key="13">
    <source>
        <dbReference type="EMBL" id="OWF56102.1"/>
    </source>
</evidence>
<evidence type="ECO:0000256" key="2">
    <source>
        <dbReference type="ARBA" id="ARBA00004906"/>
    </source>
</evidence>
<dbReference type="AlphaFoldDB" id="A0A210R505"/>
<evidence type="ECO:0000256" key="8">
    <source>
        <dbReference type="ARBA" id="ARBA00023054"/>
    </source>
</evidence>
<gene>
    <name evidence="13" type="ORF">KP79_PYT03655</name>
</gene>
<evidence type="ECO:0000256" key="1">
    <source>
        <dbReference type="ARBA" id="ARBA00004123"/>
    </source>
</evidence>
<keyword evidence="7" id="KW-0833">Ubl conjugation pathway</keyword>
<dbReference type="STRING" id="6573.A0A210R505"/>
<name>A0A210R505_MIZYE</name>
<comment type="similarity">
    <text evidence="3">Belongs to the CDC26 family.</text>
</comment>
<keyword evidence="10" id="KW-0131">Cell cycle</keyword>
<keyword evidence="6" id="KW-0498">Mitosis</keyword>
<comment type="caution">
    <text evidence="13">The sequence shown here is derived from an EMBL/GenBank/DDBJ whole genome shotgun (WGS) entry which is preliminary data.</text>
</comment>
<evidence type="ECO:0000256" key="3">
    <source>
        <dbReference type="ARBA" id="ARBA00007939"/>
    </source>
</evidence>
<dbReference type="GO" id="GO:0051301">
    <property type="term" value="P:cell division"/>
    <property type="evidence" value="ECO:0007669"/>
    <property type="project" value="UniProtKB-KW"/>
</dbReference>
<protein>
    <recommendedName>
        <fullName evidence="4">Anaphase-promoting complex subunit CDC26</fullName>
    </recommendedName>
    <alternativeName>
        <fullName evidence="11">Cell division cycle protein 26 homolog</fullName>
    </alternativeName>
</protein>
<evidence type="ECO:0000256" key="7">
    <source>
        <dbReference type="ARBA" id="ARBA00022786"/>
    </source>
</evidence>
<accession>A0A210R505</accession>
<dbReference type="GO" id="GO:0031145">
    <property type="term" value="P:anaphase-promoting complex-dependent catabolic process"/>
    <property type="evidence" value="ECO:0007669"/>
    <property type="project" value="InterPro"/>
</dbReference>
<keyword evidence="14" id="KW-1185">Reference proteome</keyword>
<evidence type="ECO:0000256" key="9">
    <source>
        <dbReference type="ARBA" id="ARBA00023242"/>
    </source>
</evidence>
<evidence type="ECO:0000256" key="11">
    <source>
        <dbReference type="ARBA" id="ARBA00032907"/>
    </source>
</evidence>
<keyword evidence="9" id="KW-0539">Nucleus</keyword>
<proteinExistence type="inferred from homology"/>
<feature type="region of interest" description="Disordered" evidence="12">
    <location>
        <begin position="22"/>
        <end position="54"/>
    </location>
</feature>
<evidence type="ECO:0000256" key="4">
    <source>
        <dbReference type="ARBA" id="ARBA00018549"/>
    </source>
</evidence>
<comment type="pathway">
    <text evidence="2">Protein modification; protein ubiquitination.</text>
</comment>
<dbReference type="InterPro" id="IPR018860">
    <property type="entry name" value="APC_suCDC26"/>
</dbReference>
<evidence type="ECO:0000256" key="6">
    <source>
        <dbReference type="ARBA" id="ARBA00022776"/>
    </source>
</evidence>
<comment type="subcellular location">
    <subcellularLocation>
        <location evidence="1">Nucleus</location>
    </subcellularLocation>
</comment>
<evidence type="ECO:0000256" key="5">
    <source>
        <dbReference type="ARBA" id="ARBA00022618"/>
    </source>
</evidence>
<dbReference type="GO" id="GO:0005680">
    <property type="term" value="C:anaphase-promoting complex"/>
    <property type="evidence" value="ECO:0007669"/>
    <property type="project" value="InterPro"/>
</dbReference>
<dbReference type="GO" id="GO:0007346">
    <property type="term" value="P:regulation of mitotic cell cycle"/>
    <property type="evidence" value="ECO:0007669"/>
    <property type="project" value="TreeGrafter"/>
</dbReference>
<organism evidence="13 14">
    <name type="scientific">Mizuhopecten yessoensis</name>
    <name type="common">Japanese scallop</name>
    <name type="synonym">Patinopecten yessoensis</name>
    <dbReference type="NCBI Taxonomy" id="6573"/>
    <lineage>
        <taxon>Eukaryota</taxon>
        <taxon>Metazoa</taxon>
        <taxon>Spiralia</taxon>
        <taxon>Lophotrochozoa</taxon>
        <taxon>Mollusca</taxon>
        <taxon>Bivalvia</taxon>
        <taxon>Autobranchia</taxon>
        <taxon>Pteriomorphia</taxon>
        <taxon>Pectinida</taxon>
        <taxon>Pectinoidea</taxon>
        <taxon>Pectinidae</taxon>
        <taxon>Mizuhopecten</taxon>
    </lineage>
</organism>
<dbReference type="EMBL" id="NEDP02000337">
    <property type="protein sequence ID" value="OWF56102.1"/>
    <property type="molecule type" value="Genomic_DNA"/>
</dbReference>
<evidence type="ECO:0000256" key="12">
    <source>
        <dbReference type="SAM" id="MobiDB-lite"/>
    </source>
</evidence>
<keyword evidence="8" id="KW-0175">Coiled coil</keyword>
<feature type="compositionally biased region" description="Basic and acidic residues" evidence="12">
    <location>
        <begin position="22"/>
        <end position="31"/>
    </location>
</feature>
<reference evidence="13 14" key="1">
    <citation type="journal article" date="2017" name="Nat. Ecol. Evol.">
        <title>Scallop genome provides insights into evolution of bilaterian karyotype and development.</title>
        <authorList>
            <person name="Wang S."/>
            <person name="Zhang J."/>
            <person name="Jiao W."/>
            <person name="Li J."/>
            <person name="Xun X."/>
            <person name="Sun Y."/>
            <person name="Guo X."/>
            <person name="Huan P."/>
            <person name="Dong B."/>
            <person name="Zhang L."/>
            <person name="Hu X."/>
            <person name="Sun X."/>
            <person name="Wang J."/>
            <person name="Zhao C."/>
            <person name="Wang Y."/>
            <person name="Wang D."/>
            <person name="Huang X."/>
            <person name="Wang R."/>
            <person name="Lv J."/>
            <person name="Li Y."/>
            <person name="Zhang Z."/>
            <person name="Liu B."/>
            <person name="Lu W."/>
            <person name="Hui Y."/>
            <person name="Liang J."/>
            <person name="Zhou Z."/>
            <person name="Hou R."/>
            <person name="Li X."/>
            <person name="Liu Y."/>
            <person name="Li H."/>
            <person name="Ning X."/>
            <person name="Lin Y."/>
            <person name="Zhao L."/>
            <person name="Xing Q."/>
            <person name="Dou J."/>
            <person name="Li Y."/>
            <person name="Mao J."/>
            <person name="Guo H."/>
            <person name="Dou H."/>
            <person name="Li T."/>
            <person name="Mu C."/>
            <person name="Jiang W."/>
            <person name="Fu Q."/>
            <person name="Fu X."/>
            <person name="Miao Y."/>
            <person name="Liu J."/>
            <person name="Yu Q."/>
            <person name="Li R."/>
            <person name="Liao H."/>
            <person name="Li X."/>
            <person name="Kong Y."/>
            <person name="Jiang Z."/>
            <person name="Chourrout D."/>
            <person name="Li R."/>
            <person name="Bao Z."/>
        </authorList>
    </citation>
    <scope>NUCLEOTIDE SEQUENCE [LARGE SCALE GENOMIC DNA]</scope>
    <source>
        <strain evidence="13 14">PY_sf001</strain>
    </source>
</reference>
<evidence type="ECO:0000256" key="10">
    <source>
        <dbReference type="ARBA" id="ARBA00023306"/>
    </source>
</evidence>
<sequence>MMRRNPTRIELKLDDFQEYTEMKREKEEQNKQKQLLEQIQPPSGNMDSRSRTEMVHERIGYDPKPLPQPSRLPIH</sequence>
<dbReference type="Pfam" id="PF10471">
    <property type="entry name" value="ANAPC_CDC26"/>
    <property type="match status" value="1"/>
</dbReference>
<keyword evidence="5" id="KW-0132">Cell division</keyword>
<dbReference type="PANTHER" id="PTHR28579">
    <property type="entry name" value="ANAPHASE-PROMOTING COMPLEX SUBUNIT CDC26"/>
    <property type="match status" value="1"/>
</dbReference>
<dbReference type="PANTHER" id="PTHR28579:SF1">
    <property type="entry name" value="ANAPHASE-PROMOTING COMPLEX SUBUNIT CDC26"/>
    <property type="match status" value="1"/>
</dbReference>